<evidence type="ECO:0008006" key="10">
    <source>
        <dbReference type="Google" id="ProtNLM"/>
    </source>
</evidence>
<dbReference type="PANTHER" id="PTHR34856">
    <property type="entry name" value="PROTEIN NRFD"/>
    <property type="match status" value="1"/>
</dbReference>
<comment type="caution">
    <text evidence="8">The sequence shown here is derived from an EMBL/GenBank/DDBJ whole genome shotgun (WGS) entry which is preliminary data.</text>
</comment>
<evidence type="ECO:0000313" key="8">
    <source>
        <dbReference type="EMBL" id="GAA1431256.1"/>
    </source>
</evidence>
<dbReference type="Gene3D" id="1.20.1630.10">
    <property type="entry name" value="Formate dehydrogenase/DMSO reductase domain"/>
    <property type="match status" value="1"/>
</dbReference>
<dbReference type="Proteomes" id="UP001500973">
    <property type="component" value="Unassembled WGS sequence"/>
</dbReference>
<dbReference type="RefSeq" id="WP_344015378.1">
    <property type="nucleotide sequence ID" value="NZ_BAAAIZ010000085.1"/>
</dbReference>
<evidence type="ECO:0000313" key="9">
    <source>
        <dbReference type="Proteomes" id="UP001500973"/>
    </source>
</evidence>
<comment type="subcellular location">
    <subcellularLocation>
        <location evidence="1">Cell membrane</location>
        <topology evidence="1">Multi-pass membrane protein</topology>
    </subcellularLocation>
</comment>
<proteinExistence type="inferred from homology"/>
<keyword evidence="3" id="KW-1003">Cell membrane</keyword>
<feature type="transmembrane region" description="Helical" evidence="7">
    <location>
        <begin position="138"/>
        <end position="157"/>
    </location>
</feature>
<keyword evidence="5 7" id="KW-1133">Transmembrane helix</keyword>
<keyword evidence="9" id="KW-1185">Reference proteome</keyword>
<evidence type="ECO:0000256" key="7">
    <source>
        <dbReference type="SAM" id="Phobius"/>
    </source>
</evidence>
<dbReference type="InterPro" id="IPR005614">
    <property type="entry name" value="NrfD-like"/>
</dbReference>
<gene>
    <name evidence="8" type="ORF">GCM10009601_50050</name>
</gene>
<reference evidence="8 9" key="1">
    <citation type="journal article" date="2019" name="Int. J. Syst. Evol. Microbiol.">
        <title>The Global Catalogue of Microorganisms (GCM) 10K type strain sequencing project: providing services to taxonomists for standard genome sequencing and annotation.</title>
        <authorList>
            <consortium name="The Broad Institute Genomics Platform"/>
            <consortium name="The Broad Institute Genome Sequencing Center for Infectious Disease"/>
            <person name="Wu L."/>
            <person name="Ma J."/>
        </authorList>
    </citation>
    <scope>NUCLEOTIDE SEQUENCE [LARGE SCALE GENOMIC DNA]</scope>
    <source>
        <strain evidence="8 9">JCM 11756</strain>
    </source>
</reference>
<dbReference type="InterPro" id="IPR052049">
    <property type="entry name" value="Electron_transfer_protein"/>
</dbReference>
<evidence type="ECO:0000256" key="5">
    <source>
        <dbReference type="ARBA" id="ARBA00022989"/>
    </source>
</evidence>
<feature type="transmembrane region" description="Helical" evidence="7">
    <location>
        <begin position="20"/>
        <end position="40"/>
    </location>
</feature>
<sequence>MFTTLAQVAPIPHAAPWGALLTAYFTLIGIPSGLTLATWWHRSRFPAASLTVDWRATWLCLALLSGAGLLLTLDLGRPERFFLMLTRFGNWDSPISLGAKIIAVKSFLLAVALYLLWRRRTASQEAPTPLPARGAAKYVDGTVVWLLGVSSVALAVYPVAVLARTWVSPLASTSGSALVYLVTSLLMGVAVVQFVQLGDEEPAGRHAAAYRQVTLVLLMTYAAALVFTAVSVSNGPAKQSLDTVLTGEWAPLFYVVGIGAGLVTPVLFLVLGGNRRWARLTAAGTVLAGTGIVRYLIFTA</sequence>
<dbReference type="EMBL" id="BAAAIZ010000085">
    <property type="protein sequence ID" value="GAA1431256.1"/>
    <property type="molecule type" value="Genomic_DNA"/>
</dbReference>
<accession>A0ABN1Z4C6</accession>
<evidence type="ECO:0000256" key="2">
    <source>
        <dbReference type="ARBA" id="ARBA00008929"/>
    </source>
</evidence>
<keyword evidence="6 7" id="KW-0472">Membrane</keyword>
<feature type="transmembrane region" description="Helical" evidence="7">
    <location>
        <begin position="252"/>
        <end position="270"/>
    </location>
</feature>
<keyword evidence="4 7" id="KW-0812">Transmembrane</keyword>
<name>A0ABN1Z4C6_9ACTN</name>
<comment type="similarity">
    <text evidence="2">Belongs to the NrfD family.</text>
</comment>
<feature type="transmembrane region" description="Helical" evidence="7">
    <location>
        <begin position="209"/>
        <end position="232"/>
    </location>
</feature>
<evidence type="ECO:0000256" key="6">
    <source>
        <dbReference type="ARBA" id="ARBA00023136"/>
    </source>
</evidence>
<evidence type="ECO:0000256" key="3">
    <source>
        <dbReference type="ARBA" id="ARBA00022475"/>
    </source>
</evidence>
<organism evidence="8 9">
    <name type="scientific">Streptomyces thermospinosisporus</name>
    <dbReference type="NCBI Taxonomy" id="161482"/>
    <lineage>
        <taxon>Bacteria</taxon>
        <taxon>Bacillati</taxon>
        <taxon>Actinomycetota</taxon>
        <taxon>Actinomycetes</taxon>
        <taxon>Kitasatosporales</taxon>
        <taxon>Streptomycetaceae</taxon>
        <taxon>Streptomyces</taxon>
    </lineage>
</organism>
<feature type="transmembrane region" description="Helical" evidence="7">
    <location>
        <begin position="277"/>
        <end position="297"/>
    </location>
</feature>
<protein>
    <recommendedName>
        <fullName evidence="10">Polysulfide reductase NrfD</fullName>
    </recommendedName>
</protein>
<evidence type="ECO:0000256" key="1">
    <source>
        <dbReference type="ARBA" id="ARBA00004651"/>
    </source>
</evidence>
<dbReference type="PANTHER" id="PTHR34856:SF2">
    <property type="entry name" value="PROTEIN NRFD"/>
    <property type="match status" value="1"/>
</dbReference>
<feature type="transmembrane region" description="Helical" evidence="7">
    <location>
        <begin position="177"/>
        <end position="197"/>
    </location>
</feature>
<evidence type="ECO:0000256" key="4">
    <source>
        <dbReference type="ARBA" id="ARBA00022692"/>
    </source>
</evidence>
<feature type="transmembrane region" description="Helical" evidence="7">
    <location>
        <begin position="52"/>
        <end position="73"/>
    </location>
</feature>
<dbReference type="Pfam" id="PF03916">
    <property type="entry name" value="NrfD"/>
    <property type="match status" value="1"/>
</dbReference>
<feature type="transmembrane region" description="Helical" evidence="7">
    <location>
        <begin position="93"/>
        <end position="117"/>
    </location>
</feature>